<dbReference type="GO" id="GO:0045944">
    <property type="term" value="P:positive regulation of transcription by RNA polymerase II"/>
    <property type="evidence" value="ECO:0007669"/>
    <property type="project" value="TreeGrafter"/>
</dbReference>
<gene>
    <name evidence="3" type="ORF">PVAP13_3NG178248</name>
</gene>
<feature type="compositionally biased region" description="Basic and acidic residues" evidence="1">
    <location>
        <begin position="574"/>
        <end position="585"/>
    </location>
</feature>
<evidence type="ECO:0000256" key="1">
    <source>
        <dbReference type="SAM" id="MobiDB-lite"/>
    </source>
</evidence>
<dbReference type="SMART" id="SM00240">
    <property type="entry name" value="FHA"/>
    <property type="match status" value="1"/>
</dbReference>
<dbReference type="Pfam" id="PF00498">
    <property type="entry name" value="FHA"/>
    <property type="match status" value="1"/>
</dbReference>
<dbReference type="GO" id="GO:0031011">
    <property type="term" value="C:Ino80 complex"/>
    <property type="evidence" value="ECO:0007669"/>
    <property type="project" value="InterPro"/>
</dbReference>
<keyword evidence="4" id="KW-1185">Reference proteome</keyword>
<dbReference type="InterPro" id="IPR008984">
    <property type="entry name" value="SMAD_FHA_dom_sf"/>
</dbReference>
<comment type="caution">
    <text evidence="3">The sequence shown here is derived from an EMBL/GenBank/DDBJ whole genome shotgun (WGS) entry which is preliminary data.</text>
</comment>
<dbReference type="PROSITE" id="PS50006">
    <property type="entry name" value="FHA_DOMAIN"/>
    <property type="match status" value="1"/>
</dbReference>
<evidence type="ECO:0000259" key="2">
    <source>
        <dbReference type="PROSITE" id="PS50006"/>
    </source>
</evidence>
<dbReference type="EMBL" id="CM029042">
    <property type="protein sequence ID" value="KAG2617090.1"/>
    <property type="molecule type" value="Genomic_DNA"/>
</dbReference>
<dbReference type="InterPro" id="IPR037912">
    <property type="entry name" value="MCRS1"/>
</dbReference>
<reference evidence="3" key="1">
    <citation type="submission" date="2020-05" db="EMBL/GenBank/DDBJ databases">
        <title>WGS assembly of Panicum virgatum.</title>
        <authorList>
            <person name="Lovell J.T."/>
            <person name="Jenkins J."/>
            <person name="Shu S."/>
            <person name="Juenger T.E."/>
            <person name="Schmutz J."/>
        </authorList>
    </citation>
    <scope>NUCLEOTIDE SEQUENCE</scope>
    <source>
        <strain evidence="3">AP13</strain>
    </source>
</reference>
<dbReference type="InterPro" id="IPR025999">
    <property type="entry name" value="MCRS_N"/>
</dbReference>
<organism evidence="3 4">
    <name type="scientific">Panicum virgatum</name>
    <name type="common">Blackwell switchgrass</name>
    <dbReference type="NCBI Taxonomy" id="38727"/>
    <lineage>
        <taxon>Eukaryota</taxon>
        <taxon>Viridiplantae</taxon>
        <taxon>Streptophyta</taxon>
        <taxon>Embryophyta</taxon>
        <taxon>Tracheophyta</taxon>
        <taxon>Spermatophyta</taxon>
        <taxon>Magnoliopsida</taxon>
        <taxon>Liliopsida</taxon>
        <taxon>Poales</taxon>
        <taxon>Poaceae</taxon>
        <taxon>PACMAD clade</taxon>
        <taxon>Panicoideae</taxon>
        <taxon>Panicodae</taxon>
        <taxon>Paniceae</taxon>
        <taxon>Panicinae</taxon>
        <taxon>Panicum</taxon>
        <taxon>Panicum sect. Hiantes</taxon>
    </lineage>
</organism>
<dbReference type="GO" id="GO:0071339">
    <property type="term" value="C:MLL1 complex"/>
    <property type="evidence" value="ECO:0007669"/>
    <property type="project" value="InterPro"/>
</dbReference>
<feature type="domain" description="FHA" evidence="2">
    <location>
        <begin position="792"/>
        <end position="848"/>
    </location>
</feature>
<dbReference type="SUPFAM" id="SSF49879">
    <property type="entry name" value="SMAD/FHA domain"/>
    <property type="match status" value="1"/>
</dbReference>
<protein>
    <recommendedName>
        <fullName evidence="2">FHA domain-containing protein</fullName>
    </recommendedName>
</protein>
<dbReference type="AlphaFoldDB" id="A0A8T0U2A1"/>
<evidence type="ECO:0000313" key="3">
    <source>
        <dbReference type="EMBL" id="KAG2617090.1"/>
    </source>
</evidence>
<feature type="compositionally biased region" description="Polar residues" evidence="1">
    <location>
        <begin position="631"/>
        <end position="652"/>
    </location>
</feature>
<feature type="region of interest" description="Disordered" evidence="1">
    <location>
        <begin position="628"/>
        <end position="652"/>
    </location>
</feature>
<dbReference type="PANTHER" id="PTHR13233">
    <property type="entry name" value="MICROSPHERULE PROTEIN 1"/>
    <property type="match status" value="1"/>
</dbReference>
<proteinExistence type="predicted"/>
<dbReference type="CDD" id="cd22687">
    <property type="entry name" value="FHA_MCRS1"/>
    <property type="match status" value="1"/>
</dbReference>
<dbReference type="GO" id="GO:0002151">
    <property type="term" value="F:G-quadruplex RNA binding"/>
    <property type="evidence" value="ECO:0007669"/>
    <property type="project" value="InterPro"/>
</dbReference>
<dbReference type="Proteomes" id="UP000823388">
    <property type="component" value="Chromosome 3N"/>
</dbReference>
<dbReference type="Pfam" id="PF13325">
    <property type="entry name" value="MCRS_N"/>
    <property type="match status" value="1"/>
</dbReference>
<dbReference type="FunFam" id="2.60.200.20:FF:000037">
    <property type="entry name" value="FHA domain containing protein"/>
    <property type="match status" value="1"/>
</dbReference>
<dbReference type="GO" id="GO:0044545">
    <property type="term" value="C:NSL complex"/>
    <property type="evidence" value="ECO:0007669"/>
    <property type="project" value="TreeGrafter"/>
</dbReference>
<dbReference type="InterPro" id="IPR000253">
    <property type="entry name" value="FHA_dom"/>
</dbReference>
<feature type="region of interest" description="Disordered" evidence="1">
    <location>
        <begin position="570"/>
        <end position="602"/>
    </location>
</feature>
<evidence type="ECO:0000313" key="4">
    <source>
        <dbReference type="Proteomes" id="UP000823388"/>
    </source>
</evidence>
<dbReference type="Gene3D" id="2.60.200.20">
    <property type="match status" value="1"/>
</dbReference>
<dbReference type="PANTHER" id="PTHR13233:SF0">
    <property type="entry name" value="MICROSPHERULE PROTEIN 1"/>
    <property type="match status" value="1"/>
</dbReference>
<accession>A0A8T0U2A1</accession>
<name>A0A8T0U2A1_PANVG</name>
<sequence length="890" mass="97498">MGALSASTSSVNWLVEDDILLKNAVEVIPRPGTLHPQSQFLDSVLLVPMYQMSIEASDVVPGLFMMERDGFKGIRVYRTGASLESLAKGAVCFSRKFTLQEIQDRWNALLYDPEVSTQASSRMAEYENELSMSDPAKAHKLFNSKAKDFSFQKRKIDSVKNLYYAMRKRVCTDPCNTADLGFLVAPCSCIANGNECVCGGVPNNIEPELSSVSRYGQVGASYNGGHTYPGTSGHPFHTKHAEGMVRDGDDTNNISYGYSDVGQMYEHHAYTANNHGNGEGNNVSLKSITDFQDSMQFQQLESTQCGNGVVDSKALVIPNHFSGSVQEPIPLQVIGQPEGSEASAGAVWSGVQRRGTLNLRDDKNVKSENRDPLTFEANLDGGICTSGLDHASDFMDFPFFSNSEEFDILNGENFLNSPSEGNQEDLDDPAFKVVPGVRSTMQNLAHHDEANMSCDQIDPDHVESNVDVSGIMLVPTSLEVPCPGLYVECKLNTEDPEIPCNDDVVTPREYPLECCTSTLGQKSENIIYSVSPATSPPSNAEHSKANDMALIKVEDMVNIHPSLQTVKIKSSTSEQKEASVAHDKGGVLGAKPSEGPSTSGGLLTTNIDTNDANTCMLALPSFSAAGFGKRSPSSLGQHENFNNSHGLTSQNSVQAPDQMQHNSLDGQPELGVEAALHNSMPSKALSDLGIHDPIATVATPTQAEECLDNENDIPNYYDLEALILDHDLIPWDQDSDLMHPEVTRFHHPESRKALIRLEQGARSYMNRAIMSHGAFAVIYGLHLKYYIKDPEVTLGRETEDVKVDIDLGKEGRANKISRRQAVIKMDEAGSFHIKNIGKCPIFVNSKEIPSCKRINLSSDSLIEIKDMRFIFHINHDAVRQYIGCDLKPEH</sequence>